<dbReference type="EC" id="3.1.1.-" evidence="3"/>
<name>A0AAI9URR8_9PEZI</name>
<gene>
    <name evidence="6" type="ORF">CCUS01_01517</name>
</gene>
<evidence type="ECO:0000256" key="1">
    <source>
        <dbReference type="ARBA" id="ARBA00005964"/>
    </source>
</evidence>
<comment type="similarity">
    <text evidence="1 3">Belongs to the type-B carboxylesterase/lipase family.</text>
</comment>
<keyword evidence="7" id="KW-1185">Reference proteome</keyword>
<dbReference type="GO" id="GO:0016787">
    <property type="term" value="F:hydrolase activity"/>
    <property type="evidence" value="ECO:0007669"/>
    <property type="project" value="UniProtKB-KW"/>
</dbReference>
<accession>A0AAI9URR8</accession>
<feature type="compositionally biased region" description="Polar residues" evidence="4">
    <location>
        <begin position="41"/>
        <end position="58"/>
    </location>
</feature>
<reference evidence="6" key="1">
    <citation type="submission" date="2016-11" db="EMBL/GenBank/DDBJ databases">
        <title>The genome sequence of Colletotrichum cuscutae.</title>
        <authorList>
            <person name="Baroncelli R."/>
        </authorList>
    </citation>
    <scope>NUCLEOTIDE SEQUENCE</scope>
    <source>
        <strain evidence="6">IMI 304802</strain>
    </source>
</reference>
<dbReference type="Gene3D" id="3.40.50.1820">
    <property type="entry name" value="alpha/beta hydrolase"/>
    <property type="match status" value="2"/>
</dbReference>
<dbReference type="AlphaFoldDB" id="A0AAI9URR8"/>
<dbReference type="InterPro" id="IPR019826">
    <property type="entry name" value="Carboxylesterase_B_AS"/>
</dbReference>
<evidence type="ECO:0000313" key="6">
    <source>
        <dbReference type="EMBL" id="KAK1461927.1"/>
    </source>
</evidence>
<evidence type="ECO:0000259" key="5">
    <source>
        <dbReference type="Pfam" id="PF00135"/>
    </source>
</evidence>
<keyword evidence="2 3" id="KW-0378">Hydrolase</keyword>
<dbReference type="Proteomes" id="UP001239213">
    <property type="component" value="Unassembled WGS sequence"/>
</dbReference>
<dbReference type="SUPFAM" id="SSF53474">
    <property type="entry name" value="alpha/beta-Hydrolases"/>
    <property type="match status" value="1"/>
</dbReference>
<proteinExistence type="inferred from homology"/>
<dbReference type="InterPro" id="IPR019819">
    <property type="entry name" value="Carboxylesterase_B_CS"/>
</dbReference>
<dbReference type="PANTHER" id="PTHR11559">
    <property type="entry name" value="CARBOXYLESTERASE"/>
    <property type="match status" value="1"/>
</dbReference>
<dbReference type="Pfam" id="PF00135">
    <property type="entry name" value="COesterase"/>
    <property type="match status" value="1"/>
</dbReference>
<dbReference type="InterPro" id="IPR050309">
    <property type="entry name" value="Type-B_Carboxylest/Lipase"/>
</dbReference>
<dbReference type="InterPro" id="IPR002018">
    <property type="entry name" value="CarbesteraseB"/>
</dbReference>
<comment type="caution">
    <text evidence="6">The sequence shown here is derived from an EMBL/GenBank/DDBJ whole genome shotgun (WGS) entry which is preliminary data.</text>
</comment>
<dbReference type="PROSITE" id="PS00122">
    <property type="entry name" value="CARBOXYLESTERASE_B_1"/>
    <property type="match status" value="1"/>
</dbReference>
<protein>
    <recommendedName>
        <fullName evidence="3">Carboxylic ester hydrolase</fullName>
        <ecNumber evidence="3">3.1.1.-</ecNumber>
    </recommendedName>
</protein>
<evidence type="ECO:0000313" key="7">
    <source>
        <dbReference type="Proteomes" id="UP001239213"/>
    </source>
</evidence>
<organism evidence="6 7">
    <name type="scientific">Colletotrichum cuscutae</name>
    <dbReference type="NCBI Taxonomy" id="1209917"/>
    <lineage>
        <taxon>Eukaryota</taxon>
        <taxon>Fungi</taxon>
        <taxon>Dikarya</taxon>
        <taxon>Ascomycota</taxon>
        <taxon>Pezizomycotina</taxon>
        <taxon>Sordariomycetes</taxon>
        <taxon>Hypocreomycetidae</taxon>
        <taxon>Glomerellales</taxon>
        <taxon>Glomerellaceae</taxon>
        <taxon>Colletotrichum</taxon>
        <taxon>Colletotrichum acutatum species complex</taxon>
    </lineage>
</organism>
<evidence type="ECO:0000256" key="4">
    <source>
        <dbReference type="SAM" id="MobiDB-lite"/>
    </source>
</evidence>
<dbReference type="PROSITE" id="PS00941">
    <property type="entry name" value="CARBOXYLESTERASE_B_2"/>
    <property type="match status" value="1"/>
</dbReference>
<dbReference type="InterPro" id="IPR029058">
    <property type="entry name" value="AB_hydrolase_fold"/>
</dbReference>
<feature type="domain" description="Carboxylesterase type B" evidence="5">
    <location>
        <begin position="13"/>
        <end position="284"/>
    </location>
</feature>
<evidence type="ECO:0000256" key="3">
    <source>
        <dbReference type="RuleBase" id="RU361235"/>
    </source>
</evidence>
<sequence>MDSPEGADPSQTTTPFTIYPHPGIRYAAPPTGDLRWKLPQDPTSSGTNTSNDTVTPATANPPRCPWARRSLRYPKTAAEEAALQNFAFAGDEDCLFLNVFAPAGATALPKPLPVVVWIHGGGYNLDSASSFDFSSQIVTNNNSYVAVVIQYRLGAFGFLSSEDLMKGGGVANAGLWDMVHGLRWVKTHVGKFGGDPRRVTVAGQSAGAGGALLLAASDVAVGLFDGVIASSPYLTTLPKHDGDRPTRAYKSLAERIGCSTNATSSSLLSCLQKADSLTLQNASDWKHEAFLTANSKDANNTDPGFSTNGLDSPYATTVSDYATGWQQVANNFYAEATFVCPSHWLANAYAAKDGARAWRYQYSVPPAYHGVDIGSGSAVDVLLAPVDTPGTAVTTPLRLGLQNAWGQFITRGEGLVLGGEAGGNATVWAQWKEGGRGVATNGPKTPFSFITSPNLDAKVTL</sequence>
<dbReference type="EMBL" id="MPDP01000271">
    <property type="protein sequence ID" value="KAK1461927.1"/>
    <property type="molecule type" value="Genomic_DNA"/>
</dbReference>
<feature type="region of interest" description="Disordered" evidence="4">
    <location>
        <begin position="1"/>
        <end position="62"/>
    </location>
</feature>
<evidence type="ECO:0000256" key="2">
    <source>
        <dbReference type="ARBA" id="ARBA00022801"/>
    </source>
</evidence>